<dbReference type="EMBL" id="KZ613940">
    <property type="protein sequence ID" value="PMD45540.1"/>
    <property type="molecule type" value="Genomic_DNA"/>
</dbReference>
<sequence length="623" mass="69239">MAPPVRVACLSCRSLKTRCDGGRPCNSCQIRERECSYKPSRRGGARIRRNRRASIQPSYSPSEVSVDPEHPPQLAIENFIEPGAGLVELPEFLQDSDQIFDSLFLPSTANLPEIAVSTPMVRTYESDYAILEAYYIYIIPFFPILPPPILTPLDHPVNLRKDDIPEYEPSSPVGLAIAAVLALIPCADDSNYQTHESLLFRRNYAQYLAYSALESLESEKDIPDFIDPSTALAEPRDNLETHRFHHEVPQELEDIIALDILSFYEYAQRGNLKKMQSRAGQALVSAMALSLHECSDEDPHSEVKARVWWMTYICVTQASIVSNSAATSSALPQLSTTKYPFVQADPEAFELFIQAQQILLSCTQFAAELVKTAKANEDMFSVCERMKELEQFVEGVTREADTWILQGWPTSPLESTEEVVSRALRCMARIKLNSARIKIHRYCAFYDNPVFVGKYCDLDSKSPTSSTPSMSSYELNSPSPSNSLSSVLVPGAADLLPFTRHESTKICLKAALNIAQTFNDLPFPNPRAEVCMPPCYLTPTSTLAAPRLMPSLACCAMQCTYTLVMVHSRVDSIVLGNGAVNPVAENLLMRLRMGLTSISTIFESYATAFEALSGLRGTFVQMT</sequence>
<dbReference type="SMART" id="SM00066">
    <property type="entry name" value="GAL4"/>
    <property type="match status" value="1"/>
</dbReference>
<dbReference type="PANTHER" id="PTHR47431">
    <property type="entry name" value="ZN(II)2CYS6 TRANSCRIPTION FACTOR (EUROFUNG)-RELATED"/>
    <property type="match status" value="1"/>
</dbReference>
<dbReference type="PROSITE" id="PS00463">
    <property type="entry name" value="ZN2_CY6_FUNGAL_1"/>
    <property type="match status" value="1"/>
</dbReference>
<dbReference type="CDD" id="cd12148">
    <property type="entry name" value="fungal_TF_MHR"/>
    <property type="match status" value="1"/>
</dbReference>
<accession>A0A2J6S435</accession>
<dbReference type="OrthoDB" id="2123952at2759"/>
<name>A0A2J6S435_HYAVF</name>
<dbReference type="SUPFAM" id="SSF57701">
    <property type="entry name" value="Zn2/Cys6 DNA-binding domain"/>
    <property type="match status" value="1"/>
</dbReference>
<protein>
    <recommendedName>
        <fullName evidence="2">Zn(2)-C6 fungal-type domain-containing protein</fullName>
    </recommendedName>
</protein>
<dbReference type="GO" id="GO:0000981">
    <property type="term" value="F:DNA-binding transcription factor activity, RNA polymerase II-specific"/>
    <property type="evidence" value="ECO:0007669"/>
    <property type="project" value="InterPro"/>
</dbReference>
<dbReference type="PROSITE" id="PS50048">
    <property type="entry name" value="ZN2_CY6_FUNGAL_2"/>
    <property type="match status" value="1"/>
</dbReference>
<proteinExistence type="predicted"/>
<evidence type="ECO:0000313" key="3">
    <source>
        <dbReference type="EMBL" id="PMD45540.1"/>
    </source>
</evidence>
<evidence type="ECO:0000259" key="2">
    <source>
        <dbReference type="PROSITE" id="PS50048"/>
    </source>
</evidence>
<evidence type="ECO:0000313" key="4">
    <source>
        <dbReference type="Proteomes" id="UP000235786"/>
    </source>
</evidence>
<keyword evidence="4" id="KW-1185">Reference proteome</keyword>
<dbReference type="STRING" id="1149755.A0A2J6S435"/>
<dbReference type="InterPro" id="IPR036864">
    <property type="entry name" value="Zn2-C6_fun-type_DNA-bd_sf"/>
</dbReference>
<feature type="domain" description="Zn(2)-C6 fungal-type" evidence="2">
    <location>
        <begin position="8"/>
        <end position="37"/>
    </location>
</feature>
<dbReference type="GO" id="GO:0008270">
    <property type="term" value="F:zinc ion binding"/>
    <property type="evidence" value="ECO:0007669"/>
    <property type="project" value="InterPro"/>
</dbReference>
<dbReference type="Proteomes" id="UP000235786">
    <property type="component" value="Unassembled WGS sequence"/>
</dbReference>
<keyword evidence="1" id="KW-0539">Nucleus</keyword>
<gene>
    <name evidence="3" type="ORF">L207DRAFT_419956</name>
</gene>
<dbReference type="AlphaFoldDB" id="A0A2J6S435"/>
<organism evidence="3 4">
    <name type="scientific">Hyaloscypha variabilis (strain UAMH 11265 / GT02V1 / F)</name>
    <name type="common">Meliniomyces variabilis</name>
    <dbReference type="NCBI Taxonomy" id="1149755"/>
    <lineage>
        <taxon>Eukaryota</taxon>
        <taxon>Fungi</taxon>
        <taxon>Dikarya</taxon>
        <taxon>Ascomycota</taxon>
        <taxon>Pezizomycotina</taxon>
        <taxon>Leotiomycetes</taxon>
        <taxon>Helotiales</taxon>
        <taxon>Hyaloscyphaceae</taxon>
        <taxon>Hyaloscypha</taxon>
        <taxon>Hyaloscypha variabilis</taxon>
    </lineage>
</organism>
<dbReference type="Gene3D" id="4.10.240.10">
    <property type="entry name" value="Zn(2)-C6 fungal-type DNA-binding domain"/>
    <property type="match status" value="1"/>
</dbReference>
<dbReference type="InterPro" id="IPR001138">
    <property type="entry name" value="Zn2Cys6_DnaBD"/>
</dbReference>
<dbReference type="Pfam" id="PF00172">
    <property type="entry name" value="Zn_clus"/>
    <property type="match status" value="1"/>
</dbReference>
<reference evidence="3 4" key="1">
    <citation type="submission" date="2016-04" db="EMBL/GenBank/DDBJ databases">
        <title>A degradative enzymes factory behind the ericoid mycorrhizal symbiosis.</title>
        <authorList>
            <consortium name="DOE Joint Genome Institute"/>
            <person name="Martino E."/>
            <person name="Morin E."/>
            <person name="Grelet G."/>
            <person name="Kuo A."/>
            <person name="Kohler A."/>
            <person name="Daghino S."/>
            <person name="Barry K."/>
            <person name="Choi C."/>
            <person name="Cichocki N."/>
            <person name="Clum A."/>
            <person name="Copeland A."/>
            <person name="Hainaut M."/>
            <person name="Haridas S."/>
            <person name="Labutti K."/>
            <person name="Lindquist E."/>
            <person name="Lipzen A."/>
            <person name="Khouja H.-R."/>
            <person name="Murat C."/>
            <person name="Ohm R."/>
            <person name="Olson A."/>
            <person name="Spatafora J."/>
            <person name="Veneault-Fourrey C."/>
            <person name="Henrissat B."/>
            <person name="Grigoriev I."/>
            <person name="Martin F."/>
            <person name="Perotto S."/>
        </authorList>
    </citation>
    <scope>NUCLEOTIDE SEQUENCE [LARGE SCALE GENOMIC DNA]</scope>
    <source>
        <strain evidence="3 4">F</strain>
    </source>
</reference>
<dbReference type="CDD" id="cd00067">
    <property type="entry name" value="GAL4"/>
    <property type="match status" value="1"/>
</dbReference>
<evidence type="ECO:0000256" key="1">
    <source>
        <dbReference type="ARBA" id="ARBA00023242"/>
    </source>
</evidence>
<dbReference type="PANTHER" id="PTHR47431:SF5">
    <property type="entry name" value="ZN(II)2CYS6 TRANSCRIPTION FACTOR (EUROFUNG)"/>
    <property type="match status" value="1"/>
</dbReference>